<dbReference type="SUPFAM" id="SSF52799">
    <property type="entry name" value="(Phosphotyrosine protein) phosphatases II"/>
    <property type="match status" value="1"/>
</dbReference>
<dbReference type="Pfam" id="PF13350">
    <property type="entry name" value="Y_phosphatase3"/>
    <property type="match status" value="1"/>
</dbReference>
<dbReference type="InterPro" id="IPR016130">
    <property type="entry name" value="Tyr_Pase_AS"/>
</dbReference>
<sequence length="201" mass="22148">EEGFQALQKKNITTIVDLRTTREYSSAPTPDFVRNNIAIVEAPVFDITDSPITQSEQQGFAGFTLTYRKFLTEGSSTFRKLFETISDSDGGVLFHCAVGKDRTGVAAALLLDLAGVADDLIIADYAASANELSPVMEAQVTRMIEHGIKKKEAVALMQSPPDVMESTLRWIREQWISTEGYLQSIGLSEKNLANVREKISN</sequence>
<dbReference type="PROSITE" id="PS00383">
    <property type="entry name" value="TYR_PHOSPHATASE_1"/>
    <property type="match status" value="1"/>
</dbReference>
<evidence type="ECO:0000313" key="1">
    <source>
        <dbReference type="EMBL" id="SVB82648.1"/>
    </source>
</evidence>
<dbReference type="PANTHER" id="PTHR31126:SF1">
    <property type="entry name" value="TYROSINE SPECIFIC PROTEIN PHOSPHATASES DOMAIN-CONTAINING PROTEIN"/>
    <property type="match status" value="1"/>
</dbReference>
<protein>
    <recommendedName>
        <fullName evidence="2">Tyrosine specific protein phosphatases domain-containing protein</fullName>
    </recommendedName>
</protein>
<dbReference type="PANTHER" id="PTHR31126">
    <property type="entry name" value="TYROSINE-PROTEIN PHOSPHATASE"/>
    <property type="match status" value="1"/>
</dbReference>
<organism evidence="1">
    <name type="scientific">marine metagenome</name>
    <dbReference type="NCBI Taxonomy" id="408172"/>
    <lineage>
        <taxon>unclassified sequences</taxon>
        <taxon>metagenomes</taxon>
        <taxon>ecological metagenomes</taxon>
    </lineage>
</organism>
<dbReference type="AlphaFoldDB" id="A0A382H5S4"/>
<dbReference type="Gene3D" id="3.90.190.10">
    <property type="entry name" value="Protein tyrosine phosphatase superfamily"/>
    <property type="match status" value="1"/>
</dbReference>
<name>A0A382H5S4_9ZZZZ</name>
<accession>A0A382H5S4</accession>
<gene>
    <name evidence="1" type="ORF">METZ01_LOCUS235502</name>
</gene>
<dbReference type="InterPro" id="IPR026893">
    <property type="entry name" value="Tyr/Ser_Pase_IphP-type"/>
</dbReference>
<dbReference type="EMBL" id="UINC01059345">
    <property type="protein sequence ID" value="SVB82648.1"/>
    <property type="molecule type" value="Genomic_DNA"/>
</dbReference>
<dbReference type="GO" id="GO:0004721">
    <property type="term" value="F:phosphoprotein phosphatase activity"/>
    <property type="evidence" value="ECO:0007669"/>
    <property type="project" value="InterPro"/>
</dbReference>
<feature type="non-terminal residue" evidence="1">
    <location>
        <position position="1"/>
    </location>
</feature>
<dbReference type="InterPro" id="IPR029021">
    <property type="entry name" value="Prot-tyrosine_phosphatase-like"/>
</dbReference>
<reference evidence="1" key="1">
    <citation type="submission" date="2018-05" db="EMBL/GenBank/DDBJ databases">
        <authorList>
            <person name="Lanie J.A."/>
            <person name="Ng W.-L."/>
            <person name="Kazmierczak K.M."/>
            <person name="Andrzejewski T.M."/>
            <person name="Davidsen T.M."/>
            <person name="Wayne K.J."/>
            <person name="Tettelin H."/>
            <person name="Glass J.I."/>
            <person name="Rusch D."/>
            <person name="Podicherti R."/>
            <person name="Tsui H.-C.T."/>
            <person name="Winkler M.E."/>
        </authorList>
    </citation>
    <scope>NUCLEOTIDE SEQUENCE</scope>
</reference>
<proteinExistence type="predicted"/>
<evidence type="ECO:0008006" key="2">
    <source>
        <dbReference type="Google" id="ProtNLM"/>
    </source>
</evidence>